<name>L0JVM6_9EURY</name>
<dbReference type="KEGG" id="nou:Natoc_0025"/>
<reference evidence="1 2" key="1">
    <citation type="submission" date="2012-11" db="EMBL/GenBank/DDBJ databases">
        <title>FINISHED of Natronococcus occultus SP4, DSM 3396.</title>
        <authorList>
            <consortium name="DOE Joint Genome Institute"/>
            <person name="Eisen J."/>
            <person name="Huntemann M."/>
            <person name="Wei C.-L."/>
            <person name="Han J."/>
            <person name="Detter J.C."/>
            <person name="Han C."/>
            <person name="Tapia R."/>
            <person name="Chen A."/>
            <person name="Kyrpides N."/>
            <person name="Mavromatis K."/>
            <person name="Markowitz V."/>
            <person name="Szeto E."/>
            <person name="Ivanova N."/>
            <person name="Mikhailova N."/>
            <person name="Ovchinnikova G."/>
            <person name="Pagani I."/>
            <person name="Pati A."/>
            <person name="Goodwin L."/>
            <person name="Nordberg H.P."/>
            <person name="Cantor M.N."/>
            <person name="Hua S.X."/>
            <person name="Woyke T."/>
            <person name="Eisen J."/>
            <person name="Klenk H.-P."/>
            <person name="Klenk H.-P."/>
        </authorList>
    </citation>
    <scope>NUCLEOTIDE SEQUENCE [LARGE SCALE GENOMIC DNA]</scope>
    <source>
        <strain evidence="1 2">SP4</strain>
    </source>
</reference>
<protein>
    <submittedName>
        <fullName evidence="1">Uncharacterized protein</fullName>
    </submittedName>
</protein>
<evidence type="ECO:0000313" key="2">
    <source>
        <dbReference type="Proteomes" id="UP000010878"/>
    </source>
</evidence>
<proteinExistence type="predicted"/>
<keyword evidence="2" id="KW-1185">Reference proteome</keyword>
<sequence>MVFIDMAIFVAVRNDRDRHRDAATEELEPF</sequence>
<organism evidence="1 2">
    <name type="scientific">Natronococcus occultus SP4</name>
    <dbReference type="NCBI Taxonomy" id="694430"/>
    <lineage>
        <taxon>Archaea</taxon>
        <taxon>Methanobacteriati</taxon>
        <taxon>Methanobacteriota</taxon>
        <taxon>Stenosarchaea group</taxon>
        <taxon>Halobacteria</taxon>
        <taxon>Halobacteriales</taxon>
        <taxon>Natrialbaceae</taxon>
        <taxon>Natronococcus</taxon>
    </lineage>
</organism>
<evidence type="ECO:0000313" key="1">
    <source>
        <dbReference type="EMBL" id="AGB35908.1"/>
    </source>
</evidence>
<dbReference type="EMBL" id="CP003929">
    <property type="protein sequence ID" value="AGB35908.1"/>
    <property type="molecule type" value="Genomic_DNA"/>
</dbReference>
<dbReference type="Proteomes" id="UP000010878">
    <property type="component" value="Chromosome"/>
</dbReference>
<dbReference type="AlphaFoldDB" id="L0JVM6"/>
<gene>
    <name evidence="1" type="ORF">Natoc_0025</name>
</gene>
<dbReference type="HOGENOM" id="CLU_3401589_0_0_2"/>
<accession>L0JVM6</accession>